<evidence type="ECO:0000259" key="2">
    <source>
        <dbReference type="Pfam" id="PF01826"/>
    </source>
</evidence>
<feature type="signal peptide" evidence="1">
    <location>
        <begin position="1"/>
        <end position="20"/>
    </location>
</feature>
<keyword evidence="4" id="KW-1185">Reference proteome</keyword>
<dbReference type="Proteomes" id="UP000249218">
    <property type="component" value="Unassembled WGS sequence"/>
</dbReference>
<dbReference type="Pfam" id="PF01826">
    <property type="entry name" value="TIL"/>
    <property type="match status" value="1"/>
</dbReference>
<proteinExistence type="predicted"/>
<dbReference type="EMBL" id="KZ150221">
    <property type="protein sequence ID" value="PZC72098.1"/>
    <property type="molecule type" value="Genomic_DNA"/>
</dbReference>
<evidence type="ECO:0000313" key="4">
    <source>
        <dbReference type="Proteomes" id="UP000249218"/>
    </source>
</evidence>
<name>A0A2W1BAH0_HELAM</name>
<dbReference type="Gene3D" id="2.10.25.10">
    <property type="entry name" value="Laminin"/>
    <property type="match status" value="1"/>
</dbReference>
<feature type="domain" description="TIL" evidence="2">
    <location>
        <begin position="30"/>
        <end position="89"/>
    </location>
</feature>
<dbReference type="InterPro" id="IPR002919">
    <property type="entry name" value="TIL_dom"/>
</dbReference>
<dbReference type="OrthoDB" id="671595at2759"/>
<gene>
    <name evidence="3" type="primary">HaOG211927</name>
    <name evidence="3" type="ORF">B5X24_HaOG211927</name>
</gene>
<dbReference type="CDD" id="cd19941">
    <property type="entry name" value="TIL"/>
    <property type="match status" value="1"/>
</dbReference>
<reference evidence="3 4" key="1">
    <citation type="journal article" date="2017" name="BMC Biol.">
        <title>Genomic innovations, transcriptional plasticity and gene loss underlying the evolution and divergence of two highly polyphagous and invasive Helicoverpa pest species.</title>
        <authorList>
            <person name="Pearce S.L."/>
            <person name="Clarke D.F."/>
            <person name="East P.D."/>
            <person name="Elfekih S."/>
            <person name="Gordon K.H."/>
            <person name="Jermiin L.S."/>
            <person name="McGaughran A."/>
            <person name="Oakeshott J.G."/>
            <person name="Papanikolaou A."/>
            <person name="Perera O.P."/>
            <person name="Rane R.V."/>
            <person name="Richards S."/>
            <person name="Tay W.T."/>
            <person name="Walsh T.K."/>
            <person name="Anderson A."/>
            <person name="Anderson C.J."/>
            <person name="Asgari S."/>
            <person name="Board P.G."/>
            <person name="Bretschneider A."/>
            <person name="Campbell P.M."/>
            <person name="Chertemps T."/>
            <person name="Christeller J.T."/>
            <person name="Coppin C.W."/>
            <person name="Downes S.J."/>
            <person name="Duan G."/>
            <person name="Farnsworth C.A."/>
            <person name="Good R.T."/>
            <person name="Han L.B."/>
            <person name="Han Y.C."/>
            <person name="Hatje K."/>
            <person name="Horne I."/>
            <person name="Huang Y.P."/>
            <person name="Hughes D.S."/>
            <person name="Jacquin-Joly E."/>
            <person name="James W."/>
            <person name="Jhangiani S."/>
            <person name="Kollmar M."/>
            <person name="Kuwar S.S."/>
            <person name="Li S."/>
            <person name="Liu N.Y."/>
            <person name="Maibeche M.T."/>
            <person name="Miller J.R."/>
            <person name="Montagne N."/>
            <person name="Perry T."/>
            <person name="Qu J."/>
            <person name="Song S.V."/>
            <person name="Sutton G.G."/>
            <person name="Vogel H."/>
            <person name="Walenz B.P."/>
            <person name="Xu W."/>
            <person name="Zhang H.J."/>
            <person name="Zou Z."/>
            <person name="Batterham P."/>
            <person name="Edwards O.R."/>
            <person name="Feyereisen R."/>
            <person name="Gibbs R.A."/>
            <person name="Heckel D.G."/>
            <person name="McGrath A."/>
            <person name="Robin C."/>
            <person name="Scherer S.E."/>
            <person name="Worley K.C."/>
            <person name="Wu Y.D."/>
        </authorList>
    </citation>
    <scope>NUCLEOTIDE SEQUENCE [LARGE SCALE GENOMIC DNA]</scope>
    <source>
        <strain evidence="3">Harm_GR_Male_#8</strain>
        <tissue evidence="3">Whole organism</tissue>
    </source>
</reference>
<accession>A0A2W1BAH0</accession>
<sequence>MASYLVPICFLFVVLTIVSSAPTDDKPLACPENEVYYKCQLEACFTKCDHLVNIPPCPSIVAGCYDPACLCKGGYLRTSSGTCVPEDQCAVV</sequence>
<feature type="chain" id="PRO_5016115435" description="TIL domain-containing protein" evidence="1">
    <location>
        <begin position="21"/>
        <end position="92"/>
    </location>
</feature>
<dbReference type="InterPro" id="IPR036084">
    <property type="entry name" value="Ser_inhib-like_sf"/>
</dbReference>
<evidence type="ECO:0000256" key="1">
    <source>
        <dbReference type="SAM" id="SignalP"/>
    </source>
</evidence>
<dbReference type="SUPFAM" id="SSF57567">
    <property type="entry name" value="Serine protease inhibitors"/>
    <property type="match status" value="1"/>
</dbReference>
<organism evidence="3 4">
    <name type="scientific">Helicoverpa armigera</name>
    <name type="common">Cotton bollworm</name>
    <name type="synonym">Heliothis armigera</name>
    <dbReference type="NCBI Taxonomy" id="29058"/>
    <lineage>
        <taxon>Eukaryota</taxon>
        <taxon>Metazoa</taxon>
        <taxon>Ecdysozoa</taxon>
        <taxon>Arthropoda</taxon>
        <taxon>Hexapoda</taxon>
        <taxon>Insecta</taxon>
        <taxon>Pterygota</taxon>
        <taxon>Neoptera</taxon>
        <taxon>Endopterygota</taxon>
        <taxon>Lepidoptera</taxon>
        <taxon>Glossata</taxon>
        <taxon>Ditrysia</taxon>
        <taxon>Noctuoidea</taxon>
        <taxon>Noctuidae</taxon>
        <taxon>Heliothinae</taxon>
        <taxon>Helicoverpa</taxon>
    </lineage>
</organism>
<dbReference type="AlphaFoldDB" id="A0A2W1BAH0"/>
<keyword evidence="1" id="KW-0732">Signal</keyword>
<protein>
    <recommendedName>
        <fullName evidence="2">TIL domain-containing protein</fullName>
    </recommendedName>
</protein>
<evidence type="ECO:0000313" key="3">
    <source>
        <dbReference type="EMBL" id="PZC72098.1"/>
    </source>
</evidence>